<evidence type="ECO:0000313" key="3">
    <source>
        <dbReference type="Proteomes" id="UP000287361"/>
    </source>
</evidence>
<sequence length="142" mass="15318">MKAYRKKLIGLALAAVFSFSPVSVFASSVNITSGLQIGGDEVECTFDSSRILYGEAKPGTDITFTVSKMDRFGNMVETHRETVTVGSMGLFSETLPLSRGNNYISFAAEGEAKTTTVIKQVPQQVKSQLQRMIALPGMGAKK</sequence>
<dbReference type="EMBL" id="BHVZ01000001">
    <property type="protein sequence ID" value="GCB28891.1"/>
    <property type="molecule type" value="Genomic_DNA"/>
</dbReference>
<name>A0A401LBE0_9FIRM</name>
<keyword evidence="1" id="KW-0732">Signal</keyword>
<feature type="signal peptide" evidence="1">
    <location>
        <begin position="1"/>
        <end position="26"/>
    </location>
</feature>
<keyword evidence="3" id="KW-1185">Reference proteome</keyword>
<proteinExistence type="predicted"/>
<reference evidence="2 3" key="1">
    <citation type="submission" date="2018-10" db="EMBL/GenBank/DDBJ databases">
        <title>Draft Genome Sequence of Anaerotignum sp. KCTC 15736.</title>
        <authorList>
            <person name="Choi S.H."/>
            <person name="Kim J.S."/>
            <person name="Kang S.W."/>
            <person name="Lee J.S."/>
            <person name="Park S.H."/>
        </authorList>
    </citation>
    <scope>NUCLEOTIDE SEQUENCE [LARGE SCALE GENOMIC DNA]</scope>
    <source>
        <strain evidence="2 3">KCTC 15736</strain>
    </source>
</reference>
<feature type="chain" id="PRO_5019195096" description="Ig-like domain-containing protein" evidence="1">
    <location>
        <begin position="27"/>
        <end position="142"/>
    </location>
</feature>
<dbReference type="RefSeq" id="WP_016407530.1">
    <property type="nucleotide sequence ID" value="NZ_DAVZTY010000015.1"/>
</dbReference>
<organism evidence="2 3">
    <name type="scientific">Anaerotignum faecicola</name>
    <dbReference type="NCBI Taxonomy" id="2358141"/>
    <lineage>
        <taxon>Bacteria</taxon>
        <taxon>Bacillati</taxon>
        <taxon>Bacillota</taxon>
        <taxon>Clostridia</taxon>
        <taxon>Lachnospirales</taxon>
        <taxon>Anaerotignaceae</taxon>
        <taxon>Anaerotignum</taxon>
    </lineage>
</organism>
<gene>
    <name evidence="2" type="ORF">KGMB03357_05520</name>
</gene>
<dbReference type="GeneID" id="86193554"/>
<dbReference type="OrthoDB" id="2086296at2"/>
<evidence type="ECO:0008006" key="4">
    <source>
        <dbReference type="Google" id="ProtNLM"/>
    </source>
</evidence>
<evidence type="ECO:0000256" key="1">
    <source>
        <dbReference type="SAM" id="SignalP"/>
    </source>
</evidence>
<evidence type="ECO:0000313" key="2">
    <source>
        <dbReference type="EMBL" id="GCB28891.1"/>
    </source>
</evidence>
<accession>A0A401LBE0</accession>
<dbReference type="Proteomes" id="UP000287361">
    <property type="component" value="Unassembled WGS sequence"/>
</dbReference>
<dbReference type="AlphaFoldDB" id="A0A401LBE0"/>
<comment type="caution">
    <text evidence="2">The sequence shown here is derived from an EMBL/GenBank/DDBJ whole genome shotgun (WGS) entry which is preliminary data.</text>
</comment>
<protein>
    <recommendedName>
        <fullName evidence="4">Ig-like domain-containing protein</fullName>
    </recommendedName>
</protein>